<evidence type="ECO:0000313" key="7">
    <source>
        <dbReference type="Ensembl" id="ENSSMRP00000008703.1"/>
    </source>
</evidence>
<feature type="domain" description="H15" evidence="6">
    <location>
        <begin position="30"/>
        <end position="108"/>
    </location>
</feature>
<dbReference type="GO" id="GO:0003690">
    <property type="term" value="F:double-stranded DNA binding"/>
    <property type="evidence" value="ECO:0007669"/>
    <property type="project" value="TreeGrafter"/>
</dbReference>
<keyword evidence="3" id="KW-0238">DNA-binding</keyword>
<dbReference type="GO" id="GO:0006334">
    <property type="term" value="P:nucleosome assembly"/>
    <property type="evidence" value="ECO:0007669"/>
    <property type="project" value="InterPro"/>
</dbReference>
<name>A0A8D0DMI1_SALMN</name>
<feature type="compositionally biased region" description="Basic residues" evidence="5">
    <location>
        <begin position="153"/>
        <end position="163"/>
    </location>
</feature>
<evidence type="ECO:0000256" key="2">
    <source>
        <dbReference type="ARBA" id="ARBA00022454"/>
    </source>
</evidence>
<evidence type="ECO:0000313" key="8">
    <source>
        <dbReference type="Proteomes" id="UP000694421"/>
    </source>
</evidence>
<evidence type="ECO:0000256" key="3">
    <source>
        <dbReference type="ARBA" id="ARBA00023125"/>
    </source>
</evidence>
<dbReference type="PANTHER" id="PTHR11467">
    <property type="entry name" value="HISTONE H1"/>
    <property type="match status" value="1"/>
</dbReference>
<sequence>READPTAVARQGGSGSAPPPAPPFGQSKTPRPPTLTMVVEAVKALNERKGSSAAALKHYILNRYPGVDPIRLKYTLKKALAKGLEEGYLARPQNSTAHGATGRFKVRGGAGWAPAGVGTGQPQVPSSSPSGTRDPPKAARAQGPPGRPGQRAQGKRGQCRRRPQGSQRCSQTEGGGGAPPGQGEAESERGAQQGHQGAQGGRCEVGRAQSSRQGQLRTPRPAPWTAFSGGRKVTQFWGGFRSKASLFYSVFNHSAFFPIKLMLTKP</sequence>
<dbReference type="CDD" id="cd00073">
    <property type="entry name" value="H15"/>
    <property type="match status" value="1"/>
</dbReference>
<protein>
    <recommendedName>
        <fullName evidence="6">H15 domain-containing protein</fullName>
    </recommendedName>
</protein>
<dbReference type="Pfam" id="PF00538">
    <property type="entry name" value="Linker_histone"/>
    <property type="match status" value="1"/>
</dbReference>
<evidence type="ECO:0000256" key="4">
    <source>
        <dbReference type="ARBA" id="ARBA00023242"/>
    </source>
</evidence>
<dbReference type="PROSITE" id="PS51504">
    <property type="entry name" value="H15"/>
    <property type="match status" value="1"/>
</dbReference>
<dbReference type="InterPro" id="IPR005818">
    <property type="entry name" value="Histone_H1/H5_H15"/>
</dbReference>
<reference evidence="7" key="2">
    <citation type="submission" date="2025-09" db="UniProtKB">
        <authorList>
            <consortium name="Ensembl"/>
        </authorList>
    </citation>
    <scope>IDENTIFICATION</scope>
</reference>
<dbReference type="GO" id="GO:0005634">
    <property type="term" value="C:nucleus"/>
    <property type="evidence" value="ECO:0007669"/>
    <property type="project" value="UniProtKB-SubCell"/>
</dbReference>
<comment type="subcellular location">
    <subcellularLocation>
        <location evidence="1">Nucleus</location>
    </subcellularLocation>
</comment>
<feature type="region of interest" description="Disordered" evidence="5">
    <location>
        <begin position="1"/>
        <end position="32"/>
    </location>
</feature>
<dbReference type="GO" id="GO:0030261">
    <property type="term" value="P:chromosome condensation"/>
    <property type="evidence" value="ECO:0007669"/>
    <property type="project" value="TreeGrafter"/>
</dbReference>
<dbReference type="GO" id="GO:0031492">
    <property type="term" value="F:nucleosomal DNA binding"/>
    <property type="evidence" value="ECO:0007669"/>
    <property type="project" value="TreeGrafter"/>
</dbReference>
<evidence type="ECO:0000256" key="5">
    <source>
        <dbReference type="SAM" id="MobiDB-lite"/>
    </source>
</evidence>
<dbReference type="GO" id="GO:0045910">
    <property type="term" value="P:negative regulation of DNA recombination"/>
    <property type="evidence" value="ECO:0007669"/>
    <property type="project" value="TreeGrafter"/>
</dbReference>
<proteinExistence type="predicted"/>
<dbReference type="Proteomes" id="UP000694421">
    <property type="component" value="Unplaced"/>
</dbReference>
<dbReference type="GO" id="GO:0000786">
    <property type="term" value="C:nucleosome"/>
    <property type="evidence" value="ECO:0007669"/>
    <property type="project" value="InterPro"/>
</dbReference>
<dbReference type="SUPFAM" id="SSF46785">
    <property type="entry name" value="Winged helix' DNA-binding domain"/>
    <property type="match status" value="1"/>
</dbReference>
<dbReference type="InterPro" id="IPR036388">
    <property type="entry name" value="WH-like_DNA-bd_sf"/>
</dbReference>
<evidence type="ECO:0000256" key="1">
    <source>
        <dbReference type="ARBA" id="ARBA00004123"/>
    </source>
</evidence>
<dbReference type="AlphaFoldDB" id="A0A8D0DMI1"/>
<reference evidence="7" key="1">
    <citation type="submission" date="2025-08" db="UniProtKB">
        <authorList>
            <consortium name="Ensembl"/>
        </authorList>
    </citation>
    <scope>IDENTIFICATION</scope>
</reference>
<dbReference type="Ensembl" id="ENSSMRT00000010158.1">
    <property type="protein sequence ID" value="ENSSMRP00000008703.1"/>
    <property type="gene ID" value="ENSSMRG00000006968.1"/>
</dbReference>
<dbReference type="GeneTree" id="ENSGT00940000170142"/>
<evidence type="ECO:0000259" key="6">
    <source>
        <dbReference type="PROSITE" id="PS51504"/>
    </source>
</evidence>
<accession>A0A8D0DMI1</accession>
<dbReference type="PANTHER" id="PTHR11467:SF42">
    <property type="entry name" value="HISTONE H1.8"/>
    <property type="match status" value="1"/>
</dbReference>
<keyword evidence="4" id="KW-0539">Nucleus</keyword>
<keyword evidence="2" id="KW-0158">Chromosome</keyword>
<dbReference type="InterPro" id="IPR036390">
    <property type="entry name" value="WH_DNA-bd_sf"/>
</dbReference>
<organism evidence="7 8">
    <name type="scientific">Salvator merianae</name>
    <name type="common">Argentine black and white tegu</name>
    <name type="synonym">Tupinambis merianae</name>
    <dbReference type="NCBI Taxonomy" id="96440"/>
    <lineage>
        <taxon>Eukaryota</taxon>
        <taxon>Metazoa</taxon>
        <taxon>Chordata</taxon>
        <taxon>Craniata</taxon>
        <taxon>Vertebrata</taxon>
        <taxon>Euteleostomi</taxon>
        <taxon>Lepidosauria</taxon>
        <taxon>Squamata</taxon>
        <taxon>Bifurcata</taxon>
        <taxon>Unidentata</taxon>
        <taxon>Episquamata</taxon>
        <taxon>Laterata</taxon>
        <taxon>Teiioidea</taxon>
        <taxon>Teiidae</taxon>
        <taxon>Salvator</taxon>
    </lineage>
</organism>
<dbReference type="Gene3D" id="1.10.10.10">
    <property type="entry name" value="Winged helix-like DNA-binding domain superfamily/Winged helix DNA-binding domain"/>
    <property type="match status" value="1"/>
</dbReference>
<feature type="compositionally biased region" description="Low complexity" evidence="5">
    <location>
        <begin position="120"/>
        <end position="152"/>
    </location>
</feature>
<keyword evidence="8" id="KW-1185">Reference proteome</keyword>
<dbReference type="FunFam" id="1.10.10.10:FF:000393">
    <property type="entry name" value="Oocyte-specific H1 histone"/>
    <property type="match status" value="1"/>
</dbReference>
<dbReference type="SMART" id="SM00526">
    <property type="entry name" value="H15"/>
    <property type="match status" value="1"/>
</dbReference>
<feature type="region of interest" description="Disordered" evidence="5">
    <location>
        <begin position="94"/>
        <end position="226"/>
    </location>
</feature>